<accession>A0ABU9HYT8</accession>
<reference evidence="2 3" key="1">
    <citation type="submission" date="2024-04" db="EMBL/GenBank/DDBJ databases">
        <title>Flavobacterium sp. DGU11 16S ribosomal RNA gene Genome sequencing and assembly.</title>
        <authorList>
            <person name="Park S."/>
        </authorList>
    </citation>
    <scope>NUCLEOTIDE SEQUENCE [LARGE SCALE GENOMIC DNA]</scope>
    <source>
        <strain evidence="2 3">DGU11</strain>
    </source>
</reference>
<dbReference type="EMBL" id="JBBYHR010000008">
    <property type="protein sequence ID" value="MEL1245326.1"/>
    <property type="molecule type" value="Genomic_DNA"/>
</dbReference>
<dbReference type="RefSeq" id="WP_341697640.1">
    <property type="nucleotide sequence ID" value="NZ_JBBYHR010000008.1"/>
</dbReference>
<keyword evidence="1" id="KW-0472">Membrane</keyword>
<keyword evidence="1" id="KW-0812">Transmembrane</keyword>
<sequence length="130" mass="14500">MNKMYEAHPEILEMDRKRKRKTRRIVFIVIGVFVLFGCGLFFGIRAIMKSSDAYKTAVQYIGDNKEVVLEAGGIKDYGFPSGTISTTNGSGNAVLTIEVEGEKKSLDVYVELEKAPGSEWNVVTMEILQD</sequence>
<proteinExistence type="predicted"/>
<evidence type="ECO:0000313" key="3">
    <source>
        <dbReference type="Proteomes" id="UP001464555"/>
    </source>
</evidence>
<gene>
    <name evidence="2" type="ORF">AAEO56_13700</name>
</gene>
<comment type="caution">
    <text evidence="2">The sequence shown here is derived from an EMBL/GenBank/DDBJ whole genome shotgun (WGS) entry which is preliminary data.</text>
</comment>
<evidence type="ECO:0000313" key="2">
    <source>
        <dbReference type="EMBL" id="MEL1245326.1"/>
    </source>
</evidence>
<feature type="transmembrane region" description="Helical" evidence="1">
    <location>
        <begin position="25"/>
        <end position="48"/>
    </location>
</feature>
<organism evidence="2 3">
    <name type="scientific">Flavobacterium arundinis</name>
    <dbReference type="NCBI Taxonomy" id="3139143"/>
    <lineage>
        <taxon>Bacteria</taxon>
        <taxon>Pseudomonadati</taxon>
        <taxon>Bacteroidota</taxon>
        <taxon>Flavobacteriia</taxon>
        <taxon>Flavobacteriales</taxon>
        <taxon>Flavobacteriaceae</taxon>
        <taxon>Flavobacterium</taxon>
    </lineage>
</organism>
<keyword evidence="3" id="KW-1185">Reference proteome</keyword>
<evidence type="ECO:0000256" key="1">
    <source>
        <dbReference type="SAM" id="Phobius"/>
    </source>
</evidence>
<keyword evidence="1" id="KW-1133">Transmembrane helix</keyword>
<protein>
    <submittedName>
        <fullName evidence="2">Cytochrome c oxidase assembly factor Coa1 family protein</fullName>
    </submittedName>
</protein>
<name>A0ABU9HYT8_9FLAO</name>
<dbReference type="Proteomes" id="UP001464555">
    <property type="component" value="Unassembled WGS sequence"/>
</dbReference>